<sequence length="89" mass="10025">MTSRSLPTRKVPGRKITSQNEEVVLNFGRLRLSVNELRVPICHEEHLCFHTDPGRMREICHVPHTTHLSPGQATEALLHGYRGAVAFVS</sequence>
<organism evidence="1 2">
    <name type="scientific">Rattus norvegicus</name>
    <name type="common">Rat</name>
    <dbReference type="NCBI Taxonomy" id="10116"/>
    <lineage>
        <taxon>Eukaryota</taxon>
        <taxon>Metazoa</taxon>
        <taxon>Chordata</taxon>
        <taxon>Craniata</taxon>
        <taxon>Vertebrata</taxon>
        <taxon>Euteleostomi</taxon>
        <taxon>Mammalia</taxon>
        <taxon>Eutheria</taxon>
        <taxon>Euarchontoglires</taxon>
        <taxon>Glires</taxon>
        <taxon>Rodentia</taxon>
        <taxon>Myomorpha</taxon>
        <taxon>Muroidea</taxon>
        <taxon>Muridae</taxon>
        <taxon>Murinae</taxon>
        <taxon>Rattus</taxon>
    </lineage>
</organism>
<evidence type="ECO:0000313" key="2">
    <source>
        <dbReference type="Proteomes" id="UP000234681"/>
    </source>
</evidence>
<reference evidence="2" key="1">
    <citation type="submission" date="2005-09" db="EMBL/GenBank/DDBJ databases">
        <authorList>
            <person name="Mural R.J."/>
            <person name="Li P.W."/>
            <person name="Adams M.D."/>
            <person name="Amanatides P.G."/>
            <person name="Baden-Tillson H."/>
            <person name="Barnstead M."/>
            <person name="Chin S.H."/>
            <person name="Dew I."/>
            <person name="Evans C.A."/>
            <person name="Ferriera S."/>
            <person name="Flanigan M."/>
            <person name="Fosler C."/>
            <person name="Glodek A."/>
            <person name="Gu Z."/>
            <person name="Holt R.A."/>
            <person name="Jennings D."/>
            <person name="Kraft C.L."/>
            <person name="Lu F."/>
            <person name="Nguyen T."/>
            <person name="Nusskern D.R."/>
            <person name="Pfannkoch C.M."/>
            <person name="Sitter C."/>
            <person name="Sutton G.G."/>
            <person name="Venter J.C."/>
            <person name="Wang Z."/>
            <person name="Woodage T."/>
            <person name="Zheng X.H."/>
            <person name="Zhong F."/>
        </authorList>
    </citation>
    <scope>NUCLEOTIDE SEQUENCE [LARGE SCALE GENOMIC DNA]</scope>
    <source>
        <strain>BN</strain>
        <strain evidence="2">Sprague-Dawley</strain>
    </source>
</reference>
<dbReference type="Proteomes" id="UP000234681">
    <property type="component" value="Chromosome 18"/>
</dbReference>
<name>A6IXW5_RAT</name>
<protein>
    <submittedName>
        <fullName evidence="1">RGD1565482 (Predicted)</fullName>
    </submittedName>
</protein>
<dbReference type="EMBL" id="CH473971">
    <property type="protein sequence ID" value="EDM14749.1"/>
    <property type="molecule type" value="Genomic_DNA"/>
</dbReference>
<gene>
    <name evidence="1" type="primary">RGD1565482_predicted</name>
    <name evidence="1" type="ORF">rCG_46698</name>
</gene>
<evidence type="ECO:0000313" key="1">
    <source>
        <dbReference type="EMBL" id="EDM14749.1"/>
    </source>
</evidence>
<accession>A6IXW5</accession>
<dbReference type="AlphaFoldDB" id="A6IXW5"/>
<feature type="non-terminal residue" evidence="1">
    <location>
        <position position="89"/>
    </location>
</feature>
<proteinExistence type="predicted"/>